<organism evidence="3 4">
    <name type="scientific">Candidatus Gottesmanbacteria bacterium GW2011_GWA2_43_14</name>
    <dbReference type="NCBI Taxonomy" id="1618443"/>
    <lineage>
        <taxon>Bacteria</taxon>
        <taxon>Candidatus Gottesmaniibacteriota</taxon>
    </lineage>
</organism>
<dbReference type="InterPro" id="IPR036771">
    <property type="entry name" value="ATPsynth_dsu/esu_N"/>
</dbReference>
<keyword evidence="1" id="KW-0139">CF(1)</keyword>
<dbReference type="Gene3D" id="2.60.15.10">
    <property type="entry name" value="F0F1 ATP synthase delta/epsilon subunit, N-terminal"/>
    <property type="match status" value="1"/>
</dbReference>
<dbReference type="AlphaFoldDB" id="A0A0G1DCQ5"/>
<dbReference type="Pfam" id="PF02823">
    <property type="entry name" value="ATP-synt_DE_N"/>
    <property type="match status" value="1"/>
</dbReference>
<gene>
    <name evidence="3" type="ORF">UV73_C0017G0003</name>
</gene>
<proteinExistence type="predicted"/>
<reference evidence="3 4" key="1">
    <citation type="journal article" date="2015" name="Nature">
        <title>rRNA introns, odd ribosomes, and small enigmatic genomes across a large radiation of phyla.</title>
        <authorList>
            <person name="Brown C.T."/>
            <person name="Hug L.A."/>
            <person name="Thomas B.C."/>
            <person name="Sharon I."/>
            <person name="Castelle C.J."/>
            <person name="Singh A."/>
            <person name="Wilkins M.J."/>
            <person name="Williams K.H."/>
            <person name="Banfield J.F."/>
        </authorList>
    </citation>
    <scope>NUCLEOTIDE SEQUENCE [LARGE SCALE GENOMIC DNA]</scope>
</reference>
<dbReference type="GO" id="GO:0045259">
    <property type="term" value="C:proton-transporting ATP synthase complex"/>
    <property type="evidence" value="ECO:0007669"/>
    <property type="project" value="UniProtKB-KW"/>
</dbReference>
<name>A0A0G1DCQ5_9BACT</name>
<evidence type="ECO:0000313" key="4">
    <source>
        <dbReference type="Proteomes" id="UP000034894"/>
    </source>
</evidence>
<keyword evidence="1" id="KW-0066">ATP synthesis</keyword>
<dbReference type="EMBL" id="LCFP01000017">
    <property type="protein sequence ID" value="KKS95489.1"/>
    <property type="molecule type" value="Genomic_DNA"/>
</dbReference>
<dbReference type="InterPro" id="IPR020546">
    <property type="entry name" value="ATP_synth_F1_dsu/esu_N"/>
</dbReference>
<evidence type="ECO:0000313" key="3">
    <source>
        <dbReference type="EMBL" id="KKS95489.1"/>
    </source>
</evidence>
<accession>A0A0G1DCQ5</accession>
<evidence type="ECO:0000259" key="2">
    <source>
        <dbReference type="Pfam" id="PF02823"/>
    </source>
</evidence>
<sequence length="82" mass="9171">MSGEILTVEIDSPEKQIWQGTALSVTSENSAGLFDILPMHANFITIIEKKPIKIKTAGKIEEFNFDNAIIYVSKNKVLIYTL</sequence>
<dbReference type="STRING" id="1618443.UV73_C0017G0003"/>
<protein>
    <recommendedName>
        <fullName evidence="2">ATP synthase F1 complex delta/epsilon subunit N-terminal domain-containing protein</fullName>
    </recommendedName>
</protein>
<dbReference type="Proteomes" id="UP000034894">
    <property type="component" value="Unassembled WGS sequence"/>
</dbReference>
<dbReference type="SUPFAM" id="SSF51344">
    <property type="entry name" value="Epsilon subunit of F1F0-ATP synthase N-terminal domain"/>
    <property type="match status" value="1"/>
</dbReference>
<dbReference type="GO" id="GO:0015986">
    <property type="term" value="P:proton motive force-driven ATP synthesis"/>
    <property type="evidence" value="ECO:0007669"/>
    <property type="project" value="InterPro"/>
</dbReference>
<comment type="caution">
    <text evidence="3">The sequence shown here is derived from an EMBL/GenBank/DDBJ whole genome shotgun (WGS) entry which is preliminary data.</text>
</comment>
<feature type="domain" description="ATP synthase F1 complex delta/epsilon subunit N-terminal" evidence="2">
    <location>
        <begin position="6"/>
        <end position="80"/>
    </location>
</feature>
<evidence type="ECO:0000256" key="1">
    <source>
        <dbReference type="ARBA" id="ARBA00023196"/>
    </source>
</evidence>